<dbReference type="CDD" id="cd01948">
    <property type="entry name" value="EAL"/>
    <property type="match status" value="1"/>
</dbReference>
<dbReference type="PANTHER" id="PTHR33121">
    <property type="entry name" value="CYCLIC DI-GMP PHOSPHODIESTERASE PDEF"/>
    <property type="match status" value="1"/>
</dbReference>
<evidence type="ECO:0000313" key="2">
    <source>
        <dbReference type="EMBL" id="KFN52297.1"/>
    </source>
</evidence>
<dbReference type="Pfam" id="PF00563">
    <property type="entry name" value="EAL"/>
    <property type="match status" value="1"/>
</dbReference>
<dbReference type="AlphaFoldDB" id="A0A091BL72"/>
<evidence type="ECO:0000313" key="3">
    <source>
        <dbReference type="Proteomes" id="UP000029392"/>
    </source>
</evidence>
<dbReference type="PROSITE" id="PS50883">
    <property type="entry name" value="EAL"/>
    <property type="match status" value="1"/>
</dbReference>
<comment type="caution">
    <text evidence="2">The sequence shown here is derived from an EMBL/GenBank/DDBJ whole genome shotgun (WGS) entry which is preliminary data.</text>
</comment>
<dbReference type="InterPro" id="IPR001633">
    <property type="entry name" value="EAL_dom"/>
</dbReference>
<name>A0A091BL72_9GAMM</name>
<dbReference type="PATRIC" id="fig|1384054.3.peg.100"/>
<reference evidence="2 3" key="1">
    <citation type="submission" date="2013-09" db="EMBL/GenBank/DDBJ databases">
        <title>Genome sequencing of Arenimonas malthae.</title>
        <authorList>
            <person name="Chen F."/>
            <person name="Wang G."/>
        </authorList>
    </citation>
    <scope>NUCLEOTIDE SEQUENCE [LARGE SCALE GENOMIC DNA]</scope>
    <source>
        <strain evidence="2 3">CC-JY-1</strain>
    </source>
</reference>
<dbReference type="GO" id="GO:0071111">
    <property type="term" value="F:cyclic-guanylate-specific phosphodiesterase activity"/>
    <property type="evidence" value="ECO:0007669"/>
    <property type="project" value="InterPro"/>
</dbReference>
<proteinExistence type="predicted"/>
<gene>
    <name evidence="2" type="ORF">N790_00575</name>
</gene>
<dbReference type="InterPro" id="IPR035919">
    <property type="entry name" value="EAL_sf"/>
</dbReference>
<feature type="domain" description="EAL" evidence="1">
    <location>
        <begin position="1"/>
        <end position="82"/>
    </location>
</feature>
<dbReference type="Gene3D" id="3.20.20.450">
    <property type="entry name" value="EAL domain"/>
    <property type="match status" value="1"/>
</dbReference>
<dbReference type="eggNOG" id="COG2200">
    <property type="taxonomic scope" value="Bacteria"/>
</dbReference>
<keyword evidence="3" id="KW-1185">Reference proteome</keyword>
<sequence length="82" mass="9036">MRTDLVKLDMALIRNVHEDAGRHAIIRGVALMCADLGMKLIAEGVESREELESLQAMGIDLFQGYLLARPAFQALPSVDWPG</sequence>
<dbReference type="STRING" id="1384054.N790_00575"/>
<evidence type="ECO:0000259" key="1">
    <source>
        <dbReference type="PROSITE" id="PS50883"/>
    </source>
</evidence>
<dbReference type="PANTHER" id="PTHR33121:SF15">
    <property type="entry name" value="BLUE LIGHT- AND TEMPERATURE-REGULATED ANTIREPRESSOR BLUF"/>
    <property type="match status" value="1"/>
</dbReference>
<dbReference type="SUPFAM" id="SSF141868">
    <property type="entry name" value="EAL domain-like"/>
    <property type="match status" value="1"/>
</dbReference>
<accession>A0A091BL72</accession>
<protein>
    <recommendedName>
        <fullName evidence="1">EAL domain-containing protein</fullName>
    </recommendedName>
</protein>
<dbReference type="Proteomes" id="UP000029392">
    <property type="component" value="Unassembled WGS sequence"/>
</dbReference>
<dbReference type="InterPro" id="IPR050706">
    <property type="entry name" value="Cyclic-di-GMP_PDE-like"/>
</dbReference>
<dbReference type="EMBL" id="AVCH01000001">
    <property type="protein sequence ID" value="KFN52297.1"/>
    <property type="molecule type" value="Genomic_DNA"/>
</dbReference>
<organism evidence="2 3">
    <name type="scientific">Arenimonas malthae CC-JY-1</name>
    <dbReference type="NCBI Taxonomy" id="1384054"/>
    <lineage>
        <taxon>Bacteria</taxon>
        <taxon>Pseudomonadati</taxon>
        <taxon>Pseudomonadota</taxon>
        <taxon>Gammaproteobacteria</taxon>
        <taxon>Lysobacterales</taxon>
        <taxon>Lysobacteraceae</taxon>
        <taxon>Arenimonas</taxon>
    </lineage>
</organism>